<dbReference type="EMBL" id="JBIGHX010000001">
    <property type="protein sequence ID" value="MFG6460768.1"/>
    <property type="molecule type" value="Genomic_DNA"/>
</dbReference>
<dbReference type="Proteomes" id="UP001606302">
    <property type="component" value="Unassembled WGS sequence"/>
</dbReference>
<reference evidence="3 4" key="1">
    <citation type="submission" date="2024-08" db="EMBL/GenBank/DDBJ databases">
        <authorList>
            <person name="Lu H."/>
        </authorList>
    </citation>
    <scope>NUCLEOTIDE SEQUENCE [LARGE SCALE GENOMIC DNA]</scope>
    <source>
        <strain evidence="3 4">DXS20W</strain>
    </source>
</reference>
<dbReference type="RefSeq" id="WP_394509586.1">
    <property type="nucleotide sequence ID" value="NZ_JBIGHX010000001.1"/>
</dbReference>
<dbReference type="PANTHER" id="PTHR37423">
    <property type="entry name" value="SOLUBLE LYTIC MUREIN TRANSGLYCOSYLASE-RELATED"/>
    <property type="match status" value="1"/>
</dbReference>
<protein>
    <submittedName>
        <fullName evidence="3">Lytic transglycosylase domain-containing protein</fullName>
    </submittedName>
</protein>
<dbReference type="Pfam" id="PF01464">
    <property type="entry name" value="SLT"/>
    <property type="match status" value="1"/>
</dbReference>
<evidence type="ECO:0000259" key="2">
    <source>
        <dbReference type="Pfam" id="PF01464"/>
    </source>
</evidence>
<keyword evidence="4" id="KW-1185">Reference proteome</keyword>
<evidence type="ECO:0000313" key="4">
    <source>
        <dbReference type="Proteomes" id="UP001606302"/>
    </source>
</evidence>
<dbReference type="InterPro" id="IPR023346">
    <property type="entry name" value="Lysozyme-like_dom_sf"/>
</dbReference>
<comment type="caution">
    <text evidence="3">The sequence shown here is derived from an EMBL/GenBank/DDBJ whole genome shotgun (WGS) entry which is preliminary data.</text>
</comment>
<name>A0ABW7GFN3_9BURK</name>
<gene>
    <name evidence="3" type="ORF">ACG04Q_04225</name>
</gene>
<evidence type="ECO:0000313" key="3">
    <source>
        <dbReference type="EMBL" id="MFG6460768.1"/>
    </source>
</evidence>
<dbReference type="PANTHER" id="PTHR37423:SF2">
    <property type="entry name" value="MEMBRANE-BOUND LYTIC MUREIN TRANSGLYCOSYLASE C"/>
    <property type="match status" value="1"/>
</dbReference>
<feature type="domain" description="Transglycosylase SLT" evidence="2">
    <location>
        <begin position="106"/>
        <end position="206"/>
    </location>
</feature>
<dbReference type="Gene3D" id="1.10.530.10">
    <property type="match status" value="1"/>
</dbReference>
<dbReference type="CDD" id="cd00254">
    <property type="entry name" value="LT-like"/>
    <property type="match status" value="1"/>
</dbReference>
<sequence>MALGLVPVGAWAGAGCPAASAEDLLAAAPAGDGFVLARRLCATTLVRRRAATAPLPGDEADAAPQPPPVVATPVPPAAPKPPVLLSAKDPAGQARVRALAPLMADVAQRHDIDPLLLHAVAHIESRHQSQAISPAGARGLMQVMPATGRGLGVADAERQLLTPQANLEASARYLKQLQARFGNDLALVLAAYNAGEGAVERHGRRVPPFAETQAYVRNVLAVYAELRRRLGAWS</sequence>
<proteinExistence type="inferred from homology"/>
<dbReference type="SUPFAM" id="SSF53955">
    <property type="entry name" value="Lysozyme-like"/>
    <property type="match status" value="1"/>
</dbReference>
<comment type="similarity">
    <text evidence="1">Belongs to the transglycosylase Slt family.</text>
</comment>
<evidence type="ECO:0000256" key="1">
    <source>
        <dbReference type="ARBA" id="ARBA00007734"/>
    </source>
</evidence>
<organism evidence="3 4">
    <name type="scientific">Pelomonas lactea</name>
    <dbReference type="NCBI Taxonomy" id="3299030"/>
    <lineage>
        <taxon>Bacteria</taxon>
        <taxon>Pseudomonadati</taxon>
        <taxon>Pseudomonadota</taxon>
        <taxon>Betaproteobacteria</taxon>
        <taxon>Burkholderiales</taxon>
        <taxon>Sphaerotilaceae</taxon>
        <taxon>Roseateles</taxon>
    </lineage>
</organism>
<dbReference type="InterPro" id="IPR008258">
    <property type="entry name" value="Transglycosylase_SLT_dom_1"/>
</dbReference>
<accession>A0ABW7GFN3</accession>